<dbReference type="GO" id="GO:0000785">
    <property type="term" value="C:chromatin"/>
    <property type="evidence" value="ECO:0007669"/>
    <property type="project" value="TreeGrafter"/>
</dbReference>
<dbReference type="FunCoup" id="A0A6I9QNP7">
    <property type="interactions" value="117"/>
</dbReference>
<evidence type="ECO:0000256" key="7">
    <source>
        <dbReference type="ARBA" id="ARBA00023125"/>
    </source>
</evidence>
<dbReference type="InParanoid" id="A0A6I9QNP7"/>
<dbReference type="InterPro" id="IPR013087">
    <property type="entry name" value="Znf_C2H2_type"/>
</dbReference>
<feature type="region of interest" description="Disordered" evidence="12">
    <location>
        <begin position="284"/>
        <end position="371"/>
    </location>
</feature>
<reference evidence="15" key="1">
    <citation type="submission" date="2025-08" db="UniProtKB">
        <authorList>
            <consortium name="RefSeq"/>
        </authorList>
    </citation>
    <scope>IDENTIFICATION</scope>
</reference>
<dbReference type="SUPFAM" id="SSF57667">
    <property type="entry name" value="beta-beta-alpha zinc fingers"/>
    <property type="match status" value="3"/>
</dbReference>
<dbReference type="GO" id="GO:0045893">
    <property type="term" value="P:positive regulation of DNA-templated transcription"/>
    <property type="evidence" value="ECO:0007669"/>
    <property type="project" value="UniProtKB-ARBA"/>
</dbReference>
<feature type="compositionally biased region" description="Polar residues" evidence="12">
    <location>
        <begin position="314"/>
        <end position="325"/>
    </location>
</feature>
<feature type="domain" description="C2H2-type" evidence="13">
    <location>
        <begin position="166"/>
        <end position="195"/>
    </location>
</feature>
<feature type="compositionally biased region" description="Acidic residues" evidence="12">
    <location>
        <begin position="336"/>
        <end position="352"/>
    </location>
</feature>
<dbReference type="FunFam" id="3.30.160.60:FF:000071">
    <property type="entry name" value="Putative zinc finger protein 143"/>
    <property type="match status" value="1"/>
</dbReference>
<evidence type="ECO:0000256" key="4">
    <source>
        <dbReference type="ARBA" id="ARBA00022771"/>
    </source>
</evidence>
<gene>
    <name evidence="15" type="primary">LOC105038410</name>
</gene>
<protein>
    <submittedName>
        <fullName evidence="15">Zinc finger transcription factor YY1 isoform X1</fullName>
    </submittedName>
</protein>
<dbReference type="PROSITE" id="PS00028">
    <property type="entry name" value="ZINC_FINGER_C2H2_1"/>
    <property type="match status" value="5"/>
</dbReference>
<dbReference type="PROSITE" id="PS50157">
    <property type="entry name" value="ZINC_FINGER_C2H2_2"/>
    <property type="match status" value="5"/>
</dbReference>
<dbReference type="GO" id="GO:0000978">
    <property type="term" value="F:RNA polymerase II cis-regulatory region sequence-specific DNA binding"/>
    <property type="evidence" value="ECO:0007669"/>
    <property type="project" value="TreeGrafter"/>
</dbReference>
<evidence type="ECO:0000313" key="15">
    <source>
        <dbReference type="RefSeq" id="XP_010912518.1"/>
    </source>
</evidence>
<dbReference type="InterPro" id="IPR036236">
    <property type="entry name" value="Znf_C2H2_sf"/>
</dbReference>
<evidence type="ECO:0000256" key="10">
    <source>
        <dbReference type="ARBA" id="ARBA00023242"/>
    </source>
</evidence>
<feature type="domain" description="C2H2-type" evidence="13">
    <location>
        <begin position="229"/>
        <end position="259"/>
    </location>
</feature>
<evidence type="ECO:0000256" key="9">
    <source>
        <dbReference type="ARBA" id="ARBA00023163"/>
    </source>
</evidence>
<name>A0A6I9QNP7_ELAGV</name>
<dbReference type="GO" id="GO:0008270">
    <property type="term" value="F:zinc ion binding"/>
    <property type="evidence" value="ECO:0007669"/>
    <property type="project" value="UniProtKB-KW"/>
</dbReference>
<dbReference type="FunFam" id="3.30.160.60:FF:002205">
    <property type="entry name" value="Zinc finger transcription factor YY1"/>
    <property type="match status" value="1"/>
</dbReference>
<dbReference type="KEGG" id="egu:105038410"/>
<keyword evidence="6" id="KW-0805">Transcription regulation</keyword>
<dbReference type="Pfam" id="PF00096">
    <property type="entry name" value="zf-C2H2"/>
    <property type="match status" value="3"/>
</dbReference>
<dbReference type="SMART" id="SM00355">
    <property type="entry name" value="ZnF_C2H2"/>
    <property type="match status" value="5"/>
</dbReference>
<dbReference type="GeneID" id="105038410"/>
<dbReference type="GO" id="GO:0031519">
    <property type="term" value="C:PcG protein complex"/>
    <property type="evidence" value="ECO:0007669"/>
    <property type="project" value="TreeGrafter"/>
</dbReference>
<dbReference type="AlphaFoldDB" id="A0A6I9QNP7"/>
<keyword evidence="9" id="KW-0804">Transcription</keyword>
<evidence type="ECO:0000256" key="1">
    <source>
        <dbReference type="ARBA" id="ARBA00004123"/>
    </source>
</evidence>
<feature type="domain" description="C2H2-type" evidence="13">
    <location>
        <begin position="136"/>
        <end position="165"/>
    </location>
</feature>
<feature type="domain" description="C2H2-type" evidence="13">
    <location>
        <begin position="77"/>
        <end position="106"/>
    </location>
</feature>
<organism evidence="14 15">
    <name type="scientific">Elaeis guineensis var. tenera</name>
    <name type="common">Oil palm</name>
    <dbReference type="NCBI Taxonomy" id="51953"/>
    <lineage>
        <taxon>Eukaryota</taxon>
        <taxon>Viridiplantae</taxon>
        <taxon>Streptophyta</taxon>
        <taxon>Embryophyta</taxon>
        <taxon>Tracheophyta</taxon>
        <taxon>Spermatophyta</taxon>
        <taxon>Magnoliopsida</taxon>
        <taxon>Liliopsida</taxon>
        <taxon>Arecaceae</taxon>
        <taxon>Arecoideae</taxon>
        <taxon>Cocoseae</taxon>
        <taxon>Elaeidinae</taxon>
        <taxon>Elaeis</taxon>
    </lineage>
</organism>
<accession>A0A6I9QNP7</accession>
<evidence type="ECO:0000256" key="12">
    <source>
        <dbReference type="SAM" id="MobiDB-lite"/>
    </source>
</evidence>
<feature type="compositionally biased region" description="Acidic residues" evidence="12">
    <location>
        <begin position="362"/>
        <end position="371"/>
    </location>
</feature>
<feature type="domain" description="C2H2-type" evidence="13">
    <location>
        <begin position="106"/>
        <end position="135"/>
    </location>
</feature>
<sequence length="371" mass="42252">MDLQTNHSMFERRPPDKDRTPAVRWFREWVPQEVAATGGKCYLLKWVTEDMLKTLREKSKEPQAEEPKAEPTTEVLFLCSYEGCGKTFIDVGALRKHAHIHGERQYVCHFEGCGKKFLDSSKLKRHFLTHTGERDFICPHEGCGKAFSLDFNLKAHMKTHSLENYHICPYPECGKKYTHECKLKSHIKAHHEKNSVIDGMKHAPPAEKLHSTPKTATAAYGSASSERPYACPYEGCGKAYIHEYKLNLHLRREHPGHNAEENGKHAPAADHVMDEASDHDAYIVKGGSVGKNNKRSSKTNLVQKMPPAKMVNRKGSNLASVNVSSVKKRWSSKEVYEEDSEETEEDRDNVEEDGWRYRGTNGDDEETEDED</sequence>
<keyword evidence="5" id="KW-0862">Zinc</keyword>
<keyword evidence="3" id="KW-0677">Repeat</keyword>
<dbReference type="PANTHER" id="PTHR14003">
    <property type="entry name" value="TRANSCRIPTIONAL REPRESSOR PROTEIN YY"/>
    <property type="match status" value="1"/>
</dbReference>
<evidence type="ECO:0000256" key="11">
    <source>
        <dbReference type="PROSITE-ProRule" id="PRU00042"/>
    </source>
</evidence>
<keyword evidence="7" id="KW-0238">DNA-binding</keyword>
<dbReference type="Gene3D" id="3.30.160.60">
    <property type="entry name" value="Classic Zinc Finger"/>
    <property type="match status" value="5"/>
</dbReference>
<evidence type="ECO:0000256" key="2">
    <source>
        <dbReference type="ARBA" id="ARBA00022723"/>
    </source>
</evidence>
<evidence type="ECO:0000313" key="14">
    <source>
        <dbReference type="Proteomes" id="UP000504607"/>
    </source>
</evidence>
<dbReference type="FunFam" id="3.30.160.60:FF:000221">
    <property type="entry name" value="Zinc finger protein 410"/>
    <property type="match status" value="1"/>
</dbReference>
<evidence type="ECO:0000256" key="5">
    <source>
        <dbReference type="ARBA" id="ARBA00022833"/>
    </source>
</evidence>
<keyword evidence="4 11" id="KW-0863">Zinc-finger</keyword>
<keyword evidence="14" id="KW-1185">Reference proteome</keyword>
<dbReference type="GO" id="GO:0000981">
    <property type="term" value="F:DNA-binding transcription factor activity, RNA polymerase II-specific"/>
    <property type="evidence" value="ECO:0007669"/>
    <property type="project" value="TreeGrafter"/>
</dbReference>
<keyword evidence="10" id="KW-0539">Nucleus</keyword>
<dbReference type="FunFam" id="3.30.160.60:FF:000818">
    <property type="entry name" value="zinc finger transcription factor YY1"/>
    <property type="match status" value="1"/>
</dbReference>
<keyword evidence="8" id="KW-0010">Activator</keyword>
<evidence type="ECO:0000259" key="13">
    <source>
        <dbReference type="PROSITE" id="PS50157"/>
    </source>
</evidence>
<dbReference type="Proteomes" id="UP000504607">
    <property type="component" value="Chromosome 2"/>
</dbReference>
<proteinExistence type="predicted"/>
<dbReference type="GO" id="GO:0005667">
    <property type="term" value="C:transcription regulator complex"/>
    <property type="evidence" value="ECO:0007669"/>
    <property type="project" value="TreeGrafter"/>
</dbReference>
<dbReference type="OrthoDB" id="3437960at2759"/>
<keyword evidence="2" id="KW-0479">Metal-binding</keyword>
<evidence type="ECO:0000256" key="6">
    <source>
        <dbReference type="ARBA" id="ARBA00023015"/>
    </source>
</evidence>
<dbReference type="PANTHER" id="PTHR14003:SF1">
    <property type="entry name" value="ZINC FINGER TRANSCRIPTION FACTOR YY1"/>
    <property type="match status" value="1"/>
</dbReference>
<evidence type="ECO:0000256" key="8">
    <source>
        <dbReference type="ARBA" id="ARBA00023159"/>
    </source>
</evidence>
<comment type="subcellular location">
    <subcellularLocation>
        <location evidence="1">Nucleus</location>
    </subcellularLocation>
</comment>
<dbReference type="RefSeq" id="XP_010912518.1">
    <property type="nucleotide sequence ID" value="XM_010914216.3"/>
</dbReference>
<evidence type="ECO:0000256" key="3">
    <source>
        <dbReference type="ARBA" id="ARBA00022737"/>
    </source>
</evidence>